<dbReference type="SUPFAM" id="SSF50800">
    <property type="entry name" value="PK beta-barrel domain-like"/>
    <property type="match status" value="1"/>
</dbReference>
<comment type="caution">
    <text evidence="2">The sequence shown here is derived from an EMBL/GenBank/DDBJ whole genome shotgun (WGS) entry which is preliminary data.</text>
</comment>
<evidence type="ECO:0000259" key="1">
    <source>
        <dbReference type="PROSITE" id="PS51340"/>
    </source>
</evidence>
<organism evidence="2 3">
    <name type="scientific">Teichococcus vastitatis</name>
    <dbReference type="NCBI Taxonomy" id="2307076"/>
    <lineage>
        <taxon>Bacteria</taxon>
        <taxon>Pseudomonadati</taxon>
        <taxon>Pseudomonadota</taxon>
        <taxon>Alphaproteobacteria</taxon>
        <taxon>Acetobacterales</taxon>
        <taxon>Roseomonadaceae</taxon>
        <taxon>Roseomonas</taxon>
    </lineage>
</organism>
<reference evidence="2 3" key="1">
    <citation type="submission" date="2022-03" db="EMBL/GenBank/DDBJ databases">
        <title>Complete genome analysis of Roseomonas KG 17.1 : a prolific producer of plant growth promoters.</title>
        <authorList>
            <person name="Saadouli I."/>
            <person name="Najjari A."/>
            <person name="Mosbah A."/>
            <person name="Ouzari H.I."/>
        </authorList>
    </citation>
    <scope>NUCLEOTIDE SEQUENCE [LARGE SCALE GENOMIC DNA]</scope>
    <source>
        <strain evidence="2 3">KG17-1</strain>
    </source>
</reference>
<dbReference type="Proteomes" id="UP001201985">
    <property type="component" value="Unassembled WGS sequence"/>
</dbReference>
<dbReference type="Gene3D" id="2.40.33.20">
    <property type="entry name" value="PK beta-barrel domain-like"/>
    <property type="match status" value="1"/>
</dbReference>
<dbReference type="PROSITE" id="PS51340">
    <property type="entry name" value="MOSC"/>
    <property type="match status" value="1"/>
</dbReference>
<dbReference type="InterPro" id="IPR005302">
    <property type="entry name" value="MoCF_Sase_C"/>
</dbReference>
<dbReference type="PANTHER" id="PTHR36930">
    <property type="entry name" value="METAL-SULFUR CLUSTER BIOSYNTHESIS PROTEINS YUAD-RELATED"/>
    <property type="match status" value="1"/>
</dbReference>
<name>A0ABS9W830_9PROT</name>
<sequence length="134" mass="14182">MLSQGAIMLDPEAGLPSDHYHSRTQRARQVTLVGTENLAAIASFLGRDAVGPEQLRRNILVSGVNLLALKNRRIRVGAAVLEVTGECQPCSRMEEILGPGGYNAVRGHGGVTARILVGGTVQSGDPVQRIDDGD</sequence>
<evidence type="ECO:0000313" key="2">
    <source>
        <dbReference type="EMBL" id="MCI0755183.1"/>
    </source>
</evidence>
<dbReference type="PANTHER" id="PTHR36930:SF1">
    <property type="entry name" value="MOSC DOMAIN-CONTAINING PROTEIN"/>
    <property type="match status" value="1"/>
</dbReference>
<feature type="domain" description="MOSC" evidence="1">
    <location>
        <begin position="1"/>
        <end position="130"/>
    </location>
</feature>
<protein>
    <submittedName>
        <fullName evidence="2">MOSC domain-containing protein</fullName>
    </submittedName>
</protein>
<gene>
    <name evidence="2" type="ORF">MON41_15800</name>
</gene>
<dbReference type="InterPro" id="IPR011037">
    <property type="entry name" value="Pyrv_Knase-like_insert_dom_sf"/>
</dbReference>
<proteinExistence type="predicted"/>
<dbReference type="Pfam" id="PF03473">
    <property type="entry name" value="MOSC"/>
    <property type="match status" value="1"/>
</dbReference>
<keyword evidence="3" id="KW-1185">Reference proteome</keyword>
<dbReference type="EMBL" id="JALBUU010000028">
    <property type="protein sequence ID" value="MCI0755183.1"/>
    <property type="molecule type" value="Genomic_DNA"/>
</dbReference>
<dbReference type="InterPro" id="IPR052716">
    <property type="entry name" value="MOSC_domain"/>
</dbReference>
<evidence type="ECO:0000313" key="3">
    <source>
        <dbReference type="Proteomes" id="UP001201985"/>
    </source>
</evidence>
<accession>A0ABS9W830</accession>